<evidence type="ECO:0000313" key="3">
    <source>
        <dbReference type="Proteomes" id="UP001233999"/>
    </source>
</evidence>
<organism evidence="2 3">
    <name type="scientific">Diploptera punctata</name>
    <name type="common">Pacific beetle cockroach</name>
    <dbReference type="NCBI Taxonomy" id="6984"/>
    <lineage>
        <taxon>Eukaryota</taxon>
        <taxon>Metazoa</taxon>
        <taxon>Ecdysozoa</taxon>
        <taxon>Arthropoda</taxon>
        <taxon>Hexapoda</taxon>
        <taxon>Insecta</taxon>
        <taxon>Pterygota</taxon>
        <taxon>Neoptera</taxon>
        <taxon>Polyneoptera</taxon>
        <taxon>Dictyoptera</taxon>
        <taxon>Blattodea</taxon>
        <taxon>Blaberoidea</taxon>
        <taxon>Blaberidae</taxon>
        <taxon>Diplopterinae</taxon>
        <taxon>Diploptera</taxon>
    </lineage>
</organism>
<evidence type="ECO:0000313" key="2">
    <source>
        <dbReference type="EMBL" id="KAJ9583509.1"/>
    </source>
</evidence>
<feature type="non-terminal residue" evidence="2">
    <location>
        <position position="103"/>
    </location>
</feature>
<protein>
    <submittedName>
        <fullName evidence="2">Uncharacterized protein</fullName>
    </submittedName>
</protein>
<reference evidence="2" key="2">
    <citation type="submission" date="2023-05" db="EMBL/GenBank/DDBJ databases">
        <authorList>
            <person name="Fouks B."/>
        </authorList>
    </citation>
    <scope>NUCLEOTIDE SEQUENCE</scope>
    <source>
        <strain evidence="2">Stay&amp;Tobe</strain>
        <tissue evidence="2">Testes</tissue>
    </source>
</reference>
<sequence length="103" mass="11208">SSCKRSRTQSRDLLKLRFIAKIAPGELKQINYKNHNTTRFTASPLPPDPIGRMDKDSVSPAARDAVINGDVSNDEHSIGSDVAADLAQDGDSMDSEREALNLV</sequence>
<dbReference type="AlphaFoldDB" id="A0AAD7ZML1"/>
<proteinExistence type="predicted"/>
<feature type="region of interest" description="Disordered" evidence="1">
    <location>
        <begin position="37"/>
        <end position="56"/>
    </location>
</feature>
<dbReference type="Proteomes" id="UP001233999">
    <property type="component" value="Unassembled WGS sequence"/>
</dbReference>
<dbReference type="EMBL" id="JASPKZ010007574">
    <property type="protein sequence ID" value="KAJ9583509.1"/>
    <property type="molecule type" value="Genomic_DNA"/>
</dbReference>
<gene>
    <name evidence="2" type="ORF">L9F63_022147</name>
</gene>
<keyword evidence="3" id="KW-1185">Reference proteome</keyword>
<accession>A0AAD7ZML1</accession>
<name>A0AAD7ZML1_DIPPU</name>
<feature type="non-terminal residue" evidence="2">
    <location>
        <position position="1"/>
    </location>
</feature>
<reference evidence="2" key="1">
    <citation type="journal article" date="2023" name="IScience">
        <title>Live-bearing cockroach genome reveals convergent evolutionary mechanisms linked to viviparity in insects and beyond.</title>
        <authorList>
            <person name="Fouks B."/>
            <person name="Harrison M.C."/>
            <person name="Mikhailova A.A."/>
            <person name="Marchal E."/>
            <person name="English S."/>
            <person name="Carruthers M."/>
            <person name="Jennings E.C."/>
            <person name="Chiamaka E.L."/>
            <person name="Frigard R.A."/>
            <person name="Pippel M."/>
            <person name="Attardo G.M."/>
            <person name="Benoit J.B."/>
            <person name="Bornberg-Bauer E."/>
            <person name="Tobe S.S."/>
        </authorList>
    </citation>
    <scope>NUCLEOTIDE SEQUENCE</scope>
    <source>
        <strain evidence="2">Stay&amp;Tobe</strain>
    </source>
</reference>
<comment type="caution">
    <text evidence="2">The sequence shown here is derived from an EMBL/GenBank/DDBJ whole genome shotgun (WGS) entry which is preliminary data.</text>
</comment>
<evidence type="ECO:0000256" key="1">
    <source>
        <dbReference type="SAM" id="MobiDB-lite"/>
    </source>
</evidence>